<keyword evidence="7" id="KW-1133">Transmembrane helix</keyword>
<dbReference type="RefSeq" id="WP_151056651.1">
    <property type="nucleotide sequence ID" value="NZ_CP044222.1"/>
</dbReference>
<accession>A0A5J6LFJ7</accession>
<keyword evidence="5" id="KW-0408">Iron</keyword>
<dbReference type="InterPro" id="IPR014116">
    <property type="entry name" value="Cyt_c_oxidase_cbb3_FixG"/>
</dbReference>
<dbReference type="InterPro" id="IPR017900">
    <property type="entry name" value="4Fe4S_Fe_S_CS"/>
</dbReference>
<evidence type="ECO:0000256" key="6">
    <source>
        <dbReference type="ARBA" id="ARBA00023014"/>
    </source>
</evidence>
<dbReference type="PANTHER" id="PTHR30176:SF3">
    <property type="entry name" value="FERREDOXIN-TYPE PROTEIN NAPH"/>
    <property type="match status" value="1"/>
</dbReference>
<dbReference type="InterPro" id="IPR017896">
    <property type="entry name" value="4Fe4S_Fe-S-bd"/>
</dbReference>
<dbReference type="GO" id="GO:0046872">
    <property type="term" value="F:metal ion binding"/>
    <property type="evidence" value="ECO:0007669"/>
    <property type="project" value="UniProtKB-KW"/>
</dbReference>
<evidence type="ECO:0000256" key="5">
    <source>
        <dbReference type="ARBA" id="ARBA00023004"/>
    </source>
</evidence>
<dbReference type="Pfam" id="PF13746">
    <property type="entry name" value="Fer4_18"/>
    <property type="match status" value="1"/>
</dbReference>
<sequence length="465" mass="52717">MHQSPSAQIPLRPINDSYGLEGRKIHVRLTEGRFQNLRRLISWPLLALFFGLVWVQSKGTPWLMFDFPERRILLFGTHFSWYDLHILTGMMITAASLLFFVSMIWGRVWCGFACPQTIWTWIFIRIERWTEGRASLRQRQENMPLRGARLARRIVKHTLWMTVALLTAITFTGYFMPIRDLVAQLAGAEASTTLVGWLVCMTLLTYINAGLVREKICLHACPYSRFQAVMMDDRSLKVSYNAERGEPRGSIKLSSAIQQAKGSVGDCVDCNICVQVCPTGIDIRDGLQAACIDCGACIDACDQVMLKTQRPTGLIGFAAAQEQQQPQRFWRPRLLGYFAVTLIAFSSTGYALVNKKDLVVEIRRDRDSLYREFSDGSLCNFYQIKAESFAPALTQMYVSVSGQEGLVLQGPETFMLDNSGEWTAYRVCLMNPAGGVLPITFNFSDQTRTWSRSSSLITNTHYQQR</sequence>
<reference evidence="9 10" key="1">
    <citation type="submission" date="2019-09" db="EMBL/GenBank/DDBJ databases">
        <title>Nitrincola iocasae sp. nov., a bacterium isolated from the sediment collected at a cold seep field in South China Sea.</title>
        <authorList>
            <person name="Zhang H."/>
            <person name="Wang H."/>
            <person name="Li C."/>
        </authorList>
    </citation>
    <scope>NUCLEOTIDE SEQUENCE [LARGE SCALE GENOMIC DNA]</scope>
    <source>
        <strain evidence="9 10">KXZD1103</strain>
    </source>
</reference>
<feature type="domain" description="4Fe-4S ferredoxin-type" evidence="8">
    <location>
        <begin position="258"/>
        <end position="286"/>
    </location>
</feature>
<evidence type="ECO:0000256" key="4">
    <source>
        <dbReference type="ARBA" id="ARBA00022982"/>
    </source>
</evidence>
<organism evidence="9 10">
    <name type="scientific">Nitrincola iocasae</name>
    <dbReference type="NCBI Taxonomy" id="2614693"/>
    <lineage>
        <taxon>Bacteria</taxon>
        <taxon>Pseudomonadati</taxon>
        <taxon>Pseudomonadota</taxon>
        <taxon>Gammaproteobacteria</taxon>
        <taxon>Oceanospirillales</taxon>
        <taxon>Oceanospirillaceae</taxon>
        <taxon>Nitrincola</taxon>
    </lineage>
</organism>
<dbReference type="EMBL" id="CP044222">
    <property type="protein sequence ID" value="QEW07334.1"/>
    <property type="molecule type" value="Genomic_DNA"/>
</dbReference>
<keyword evidence="4" id="KW-0249">Electron transport</keyword>
<name>A0A5J6LFJ7_9GAMM</name>
<evidence type="ECO:0000256" key="3">
    <source>
        <dbReference type="ARBA" id="ARBA00022723"/>
    </source>
</evidence>
<evidence type="ECO:0000313" key="10">
    <source>
        <dbReference type="Proteomes" id="UP000325606"/>
    </source>
</evidence>
<feature type="transmembrane region" description="Helical" evidence="7">
    <location>
        <begin position="40"/>
        <end position="57"/>
    </location>
</feature>
<dbReference type="GO" id="GO:0005886">
    <property type="term" value="C:plasma membrane"/>
    <property type="evidence" value="ECO:0007669"/>
    <property type="project" value="TreeGrafter"/>
</dbReference>
<dbReference type="InterPro" id="IPR051684">
    <property type="entry name" value="Electron_Trans/Redox"/>
</dbReference>
<dbReference type="KEGG" id="nik:F5I99_12955"/>
<dbReference type="AlphaFoldDB" id="A0A5J6LFJ7"/>
<evidence type="ECO:0000256" key="2">
    <source>
        <dbReference type="ARBA" id="ARBA00022485"/>
    </source>
</evidence>
<evidence type="ECO:0000256" key="7">
    <source>
        <dbReference type="SAM" id="Phobius"/>
    </source>
</evidence>
<feature type="transmembrane region" description="Helical" evidence="7">
    <location>
        <begin position="334"/>
        <end position="353"/>
    </location>
</feature>
<dbReference type="NCBIfam" id="TIGR02745">
    <property type="entry name" value="ccoG_rdxA_fixG"/>
    <property type="match status" value="1"/>
</dbReference>
<dbReference type="PROSITE" id="PS51379">
    <property type="entry name" value="4FE4S_FER_2"/>
    <property type="match status" value="1"/>
</dbReference>
<feature type="transmembrane region" description="Helical" evidence="7">
    <location>
        <begin position="190"/>
        <end position="209"/>
    </location>
</feature>
<dbReference type="Proteomes" id="UP000325606">
    <property type="component" value="Chromosome"/>
</dbReference>
<dbReference type="InterPro" id="IPR009051">
    <property type="entry name" value="Helical_ferredxn"/>
</dbReference>
<evidence type="ECO:0000313" key="9">
    <source>
        <dbReference type="EMBL" id="QEW07334.1"/>
    </source>
</evidence>
<dbReference type="Pfam" id="PF11614">
    <property type="entry name" value="FixG_C"/>
    <property type="match status" value="1"/>
</dbReference>
<keyword evidence="7" id="KW-0812">Transmembrane</keyword>
<keyword evidence="3" id="KW-0479">Metal-binding</keyword>
<evidence type="ECO:0000259" key="8">
    <source>
        <dbReference type="PROSITE" id="PS51379"/>
    </source>
</evidence>
<dbReference type="Gene3D" id="1.10.1060.10">
    <property type="entry name" value="Alpha-helical ferredoxin"/>
    <property type="match status" value="1"/>
</dbReference>
<keyword evidence="1" id="KW-0813">Transport</keyword>
<evidence type="ECO:0000256" key="1">
    <source>
        <dbReference type="ARBA" id="ARBA00022448"/>
    </source>
</evidence>
<keyword evidence="7" id="KW-0472">Membrane</keyword>
<dbReference type="SUPFAM" id="SSF54862">
    <property type="entry name" value="4Fe-4S ferredoxins"/>
    <property type="match status" value="1"/>
</dbReference>
<keyword evidence="6" id="KW-0411">Iron-sulfur</keyword>
<keyword evidence="2" id="KW-0004">4Fe-4S</keyword>
<dbReference type="PROSITE" id="PS00198">
    <property type="entry name" value="4FE4S_FER_1"/>
    <property type="match status" value="1"/>
</dbReference>
<dbReference type="PANTHER" id="PTHR30176">
    <property type="entry name" value="FERREDOXIN-TYPE PROTEIN NAPH"/>
    <property type="match status" value="1"/>
</dbReference>
<dbReference type="Gene3D" id="2.60.40.10">
    <property type="entry name" value="Immunoglobulins"/>
    <property type="match status" value="1"/>
</dbReference>
<feature type="transmembrane region" description="Helical" evidence="7">
    <location>
        <begin position="84"/>
        <end position="105"/>
    </location>
</feature>
<proteinExistence type="predicted"/>
<dbReference type="InterPro" id="IPR032879">
    <property type="entry name" value="FixG_C"/>
</dbReference>
<feature type="transmembrane region" description="Helical" evidence="7">
    <location>
        <begin position="159"/>
        <end position="178"/>
    </location>
</feature>
<dbReference type="InterPro" id="IPR013783">
    <property type="entry name" value="Ig-like_fold"/>
</dbReference>
<dbReference type="GO" id="GO:0051539">
    <property type="term" value="F:4 iron, 4 sulfur cluster binding"/>
    <property type="evidence" value="ECO:0007669"/>
    <property type="project" value="UniProtKB-KW"/>
</dbReference>
<protein>
    <submittedName>
        <fullName evidence="9">Cytochrome c oxidase accessory protein CcoG</fullName>
    </submittedName>
</protein>
<gene>
    <name evidence="9" type="primary">ccoG</name>
    <name evidence="9" type="ORF">F5I99_12955</name>
</gene>
<dbReference type="Pfam" id="PF12801">
    <property type="entry name" value="Fer4_5"/>
    <property type="match status" value="1"/>
</dbReference>
<keyword evidence="10" id="KW-1185">Reference proteome</keyword>